<evidence type="ECO:0000256" key="1">
    <source>
        <dbReference type="SAM" id="MobiDB-lite"/>
    </source>
</evidence>
<evidence type="ECO:0000313" key="4">
    <source>
        <dbReference type="EMBL" id="WDZ85956.1"/>
    </source>
</evidence>
<dbReference type="Pfam" id="PF22551">
    <property type="entry name" value="TY-Chap1"/>
    <property type="match status" value="1"/>
</dbReference>
<evidence type="ECO:0000259" key="3">
    <source>
        <dbReference type="Pfam" id="PF22552"/>
    </source>
</evidence>
<feature type="region of interest" description="Disordered" evidence="1">
    <location>
        <begin position="347"/>
        <end position="371"/>
    </location>
</feature>
<dbReference type="InterPro" id="IPR054343">
    <property type="entry name" value="TY-Chap_M"/>
</dbReference>
<gene>
    <name evidence="4" type="ORF">PVK37_05880</name>
</gene>
<dbReference type="InterPro" id="IPR054344">
    <property type="entry name" value="TY-Chap_N"/>
</dbReference>
<protein>
    <recommendedName>
        <fullName evidence="6">Sensory transduction regulator</fullName>
    </recommendedName>
</protein>
<dbReference type="EMBL" id="CP118615">
    <property type="protein sequence ID" value="WDZ85956.1"/>
    <property type="molecule type" value="Genomic_DNA"/>
</dbReference>
<evidence type="ECO:0000313" key="5">
    <source>
        <dbReference type="Proteomes" id="UP001219605"/>
    </source>
</evidence>
<dbReference type="Gene3D" id="3.30.1460.10">
    <property type="match status" value="1"/>
</dbReference>
<feature type="domain" description="TY-Chap central" evidence="2">
    <location>
        <begin position="217"/>
        <end position="349"/>
    </location>
</feature>
<sequence length="371" mass="39535">MTADHPPAPADDATGTLPDHHESILLDEPSTADLRAKVTEAWREFARALADQLRGLPSGAHVELTLDPTASGTGDAVYSISVDVDDEGSLSARAVGNATLPEGYRLDRAAVADMIALGWSPPGVVEGSGEQFGLLGAEGETSRLAAVLSRTLRDVYGAPHPAFLVYLVHDADGEPLPVGPLGTARSEFGPDRDVEADLDEALAAAATAQAEANDVAALAEQVRTVVSTMLKSDSDRLQVDSDGDINIRAGSAMVFVRVRDNPPLVDVFSPVLTEVEPTEQLYVKLSELTNRMPIGRLYCADDTVWASIPVFGRNFQATHLMLAVQVMTGLADELDDRLHGEFGGKRFFGEGDKPSRHQQGGTGEHRTGMYL</sequence>
<organism evidence="4 5">
    <name type="scientific">Micromonospora cathayae</name>
    <dbReference type="NCBI Taxonomy" id="3028804"/>
    <lineage>
        <taxon>Bacteria</taxon>
        <taxon>Bacillati</taxon>
        <taxon>Actinomycetota</taxon>
        <taxon>Actinomycetes</taxon>
        <taxon>Micromonosporales</taxon>
        <taxon>Micromonosporaceae</taxon>
        <taxon>Micromonospora</taxon>
    </lineage>
</organism>
<name>A0ABY7ZSE3_9ACTN</name>
<proteinExistence type="predicted"/>
<dbReference type="SUPFAM" id="SSF69635">
    <property type="entry name" value="Type III secretory system chaperone-like"/>
    <property type="match status" value="1"/>
</dbReference>
<accession>A0ABY7ZSE3</accession>
<feature type="domain" description="TY-Chap N-terminal" evidence="3">
    <location>
        <begin position="40"/>
        <end position="164"/>
    </location>
</feature>
<reference evidence="4 5" key="1">
    <citation type="submission" date="2023-02" db="EMBL/GenBank/DDBJ databases">
        <authorList>
            <person name="Mo P."/>
        </authorList>
    </citation>
    <scope>NUCLEOTIDE SEQUENCE [LARGE SCALE GENOMIC DNA]</scope>
    <source>
        <strain evidence="4 5">HUAS 3</strain>
    </source>
</reference>
<keyword evidence="5" id="KW-1185">Reference proteome</keyword>
<evidence type="ECO:0000259" key="2">
    <source>
        <dbReference type="Pfam" id="PF22551"/>
    </source>
</evidence>
<dbReference type="RefSeq" id="WP_275032720.1">
    <property type="nucleotide sequence ID" value="NZ_CP118615.1"/>
</dbReference>
<dbReference type="Proteomes" id="UP001219605">
    <property type="component" value="Chromosome"/>
</dbReference>
<dbReference type="Pfam" id="PF22552">
    <property type="entry name" value="TY-Chap3"/>
    <property type="match status" value="1"/>
</dbReference>
<feature type="region of interest" description="Disordered" evidence="1">
    <location>
        <begin position="1"/>
        <end position="22"/>
    </location>
</feature>
<evidence type="ECO:0008006" key="6">
    <source>
        <dbReference type="Google" id="ProtNLM"/>
    </source>
</evidence>
<feature type="compositionally biased region" description="Low complexity" evidence="1">
    <location>
        <begin position="1"/>
        <end position="17"/>
    </location>
</feature>